<dbReference type="InterPro" id="IPR007344">
    <property type="entry name" value="GrpB/CoaE"/>
</dbReference>
<evidence type="ECO:0000256" key="1">
    <source>
        <dbReference type="SAM" id="Phobius"/>
    </source>
</evidence>
<reference evidence="2 3" key="1">
    <citation type="submission" date="2016-12" db="EMBL/GenBank/DDBJ databases">
        <title>Analysis of the Molecular Diversity Among Cronobacter Species Isolated from Filth Flies Using a Pan Genomic DNA Microarray.</title>
        <authorList>
            <person name="Pava-Ripoll M."/>
            <person name="Tall B."/>
            <person name="Farber J."/>
            <person name="Fanning S."/>
            <person name="Lehner A."/>
            <person name="Stephan R."/>
            <person name="Pagotto F."/>
            <person name="Iverson C."/>
            <person name="Ziobro G."/>
            <person name="Miller A."/>
            <person name="Pearson R."/>
            <person name="Yan Q."/>
            <person name="Kim M."/>
            <person name="Jeong S."/>
            <person name="Park J."/>
            <person name="Jun S."/>
            <person name="Choi H."/>
            <person name="Chung T."/>
            <person name="Yoo Y."/>
            <person name="Park E."/>
            <person name="Hwang S."/>
            <person name="Lee B."/>
            <person name="Sathyamoorthy V."/>
            <person name="Carter L."/>
            <person name="Mammel M."/>
            <person name="Jackson S."/>
            <person name="Kothary M."/>
            <person name="Patel I."/>
            <person name="Grim C."/>
            <person name="Gopinath G."/>
            <person name="Gangiredla J."/>
            <person name="Chase H."/>
        </authorList>
    </citation>
    <scope>NUCLEOTIDE SEQUENCE [LARGE SCALE GENOMIC DNA]</scope>
    <source>
        <strain evidence="2 3">MOD1-Md25g</strain>
    </source>
</reference>
<feature type="transmembrane region" description="Helical" evidence="1">
    <location>
        <begin position="356"/>
        <end position="375"/>
    </location>
</feature>
<feature type="transmembrane region" description="Helical" evidence="1">
    <location>
        <begin position="215"/>
        <end position="233"/>
    </location>
</feature>
<dbReference type="Proteomes" id="UP000244731">
    <property type="component" value="Unassembled WGS sequence"/>
</dbReference>
<accession>A0ABX5K247</accession>
<evidence type="ECO:0000313" key="2">
    <source>
        <dbReference type="EMBL" id="PUX06933.1"/>
    </source>
</evidence>
<proteinExistence type="predicted"/>
<dbReference type="PANTHER" id="PTHR34822">
    <property type="entry name" value="GRPB DOMAIN PROTEIN (AFU_ORTHOLOGUE AFUA_1G01530)"/>
    <property type="match status" value="1"/>
</dbReference>
<name>A0ABX5K247_9ENTR</name>
<keyword evidence="1" id="KW-0812">Transmembrane</keyword>
<dbReference type="Gene3D" id="3.30.460.10">
    <property type="entry name" value="Beta Polymerase, domain 2"/>
    <property type="match status" value="1"/>
</dbReference>
<comment type="caution">
    <text evidence="2">The sequence shown here is derived from an EMBL/GenBank/DDBJ whole genome shotgun (WGS) entry which is preliminary data.</text>
</comment>
<dbReference type="SUPFAM" id="SSF81301">
    <property type="entry name" value="Nucleotidyltransferase"/>
    <property type="match status" value="1"/>
</dbReference>
<dbReference type="Pfam" id="PF04229">
    <property type="entry name" value="GrpB"/>
    <property type="match status" value="1"/>
</dbReference>
<dbReference type="InterPro" id="IPR043519">
    <property type="entry name" value="NT_sf"/>
</dbReference>
<keyword evidence="1" id="KW-0472">Membrane</keyword>
<evidence type="ECO:0000313" key="3">
    <source>
        <dbReference type="Proteomes" id="UP000244731"/>
    </source>
</evidence>
<dbReference type="RefSeq" id="WP_075191697.1">
    <property type="nucleotide sequence ID" value="NZ_NRMM01000004.1"/>
</dbReference>
<feature type="transmembrane region" description="Helical" evidence="1">
    <location>
        <begin position="189"/>
        <end position="209"/>
    </location>
</feature>
<feature type="transmembrane region" description="Helical" evidence="1">
    <location>
        <begin position="323"/>
        <end position="344"/>
    </location>
</feature>
<dbReference type="EMBL" id="MSAC01000031">
    <property type="protein sequence ID" value="PUX06933.1"/>
    <property type="molecule type" value="Genomic_DNA"/>
</dbReference>
<organism evidence="2 3">
    <name type="scientific">Cronobacter malonaticus</name>
    <dbReference type="NCBI Taxonomy" id="413503"/>
    <lineage>
        <taxon>Bacteria</taxon>
        <taxon>Pseudomonadati</taxon>
        <taxon>Pseudomonadota</taxon>
        <taxon>Gammaproteobacteria</taxon>
        <taxon>Enterobacterales</taxon>
        <taxon>Enterobacteriaceae</taxon>
        <taxon>Cronobacter</taxon>
    </lineage>
</organism>
<keyword evidence="1" id="KW-1133">Transmembrane helix</keyword>
<dbReference type="PANTHER" id="PTHR34822:SF1">
    <property type="entry name" value="GRPB FAMILY PROTEIN"/>
    <property type="match status" value="1"/>
</dbReference>
<protein>
    <submittedName>
        <fullName evidence="2">GrpB family protein</fullName>
    </submittedName>
</protein>
<sequence>MVNKVIITEHDISWGNQFLEEAEKIKNAVKFSTCYIDHVGSTSVNGLCGKPIIDILISICEWGDVEKVVIALKRLGYVVSEKCDDIPRYFLTKYNNDSKKYHVHICEPHRQWGRDMLIFKNELTVDDEFSKEYAILKKNLAQTHENDIVGYMNGKKDFIENRLREVGSEFGVNRLLSYQRAESNKAESLQIRMMALQFLISILAAVSVYCSQNDVLFWLAIGGFICMLIWFFLSQGQQRHRSAGDQARRAVLLISGLNAIPSAGQNLRISDKFNVAITKETLRREEDHFSTREKPSYKRLVEMIEESSYWTCYLQKTSAKVMWVLLSILVIAICLVTGAAITSFNSNNLISLSRVMIALMIFVISTDALGLLLSYKNAASSIGEIFSRVESISVKGYLESDALLLMLDYNSAIEKAPTTLPLVYKFIQKKLNKKWRVYSEEKLNRTQTT</sequence>
<gene>
    <name evidence="2" type="ORF">AUM46_10000</name>
</gene>
<keyword evidence="3" id="KW-1185">Reference proteome</keyword>